<evidence type="ECO:0000256" key="2">
    <source>
        <dbReference type="ARBA" id="ARBA00022771"/>
    </source>
</evidence>
<dbReference type="InterPro" id="IPR024047">
    <property type="entry name" value="MM3350-like_sf"/>
</dbReference>
<dbReference type="Pfam" id="PF01753">
    <property type="entry name" value="zf-MYND"/>
    <property type="match status" value="1"/>
</dbReference>
<evidence type="ECO:0000256" key="1">
    <source>
        <dbReference type="ARBA" id="ARBA00022723"/>
    </source>
</evidence>
<feature type="region of interest" description="Disordered" evidence="5">
    <location>
        <begin position="1"/>
        <end position="51"/>
    </location>
</feature>
<dbReference type="SUPFAM" id="SSF144232">
    <property type="entry name" value="HIT/MYND zinc finger-like"/>
    <property type="match status" value="1"/>
</dbReference>
<dbReference type="Gene3D" id="3.10.290.30">
    <property type="entry name" value="MM3350-like"/>
    <property type="match status" value="1"/>
</dbReference>
<proteinExistence type="predicted"/>
<keyword evidence="8" id="KW-1185">Reference proteome</keyword>
<feature type="compositionally biased region" description="Acidic residues" evidence="5">
    <location>
        <begin position="13"/>
        <end position="26"/>
    </location>
</feature>
<keyword evidence="1" id="KW-0479">Metal-binding</keyword>
<dbReference type="Proteomes" id="UP001431209">
    <property type="component" value="Unassembled WGS sequence"/>
</dbReference>
<keyword evidence="3" id="KW-0862">Zinc</keyword>
<dbReference type="GO" id="GO:0008270">
    <property type="term" value="F:zinc ion binding"/>
    <property type="evidence" value="ECO:0007669"/>
    <property type="project" value="UniProtKB-KW"/>
</dbReference>
<dbReference type="AlphaFoldDB" id="A0AAW2Z8G8"/>
<keyword evidence="2 4" id="KW-0863">Zinc-finger</keyword>
<evidence type="ECO:0000259" key="6">
    <source>
        <dbReference type="PROSITE" id="PS50865"/>
    </source>
</evidence>
<organism evidence="7 8">
    <name type="scientific">Acrasis kona</name>
    <dbReference type="NCBI Taxonomy" id="1008807"/>
    <lineage>
        <taxon>Eukaryota</taxon>
        <taxon>Discoba</taxon>
        <taxon>Heterolobosea</taxon>
        <taxon>Tetramitia</taxon>
        <taxon>Eutetramitia</taxon>
        <taxon>Acrasidae</taxon>
        <taxon>Acrasis</taxon>
    </lineage>
</organism>
<dbReference type="PROSITE" id="PS50865">
    <property type="entry name" value="ZF_MYND_2"/>
    <property type="match status" value="1"/>
</dbReference>
<dbReference type="InterPro" id="IPR012912">
    <property type="entry name" value="Plasmid_pRiA4b_Orf3-like"/>
</dbReference>
<protein>
    <recommendedName>
        <fullName evidence="6">MYND-type domain-containing protein</fullName>
    </recommendedName>
</protein>
<dbReference type="InterPro" id="IPR002893">
    <property type="entry name" value="Znf_MYND"/>
</dbReference>
<gene>
    <name evidence="7" type="ORF">AKO1_001793</name>
</gene>
<feature type="compositionally biased region" description="Basic and acidic residues" evidence="5">
    <location>
        <begin position="41"/>
        <end position="51"/>
    </location>
</feature>
<evidence type="ECO:0000256" key="5">
    <source>
        <dbReference type="SAM" id="MobiDB-lite"/>
    </source>
</evidence>
<dbReference type="PANTHER" id="PTHR41878:SF1">
    <property type="entry name" value="TNPR PROTEIN"/>
    <property type="match status" value="1"/>
</dbReference>
<evidence type="ECO:0000256" key="3">
    <source>
        <dbReference type="ARBA" id="ARBA00022833"/>
    </source>
</evidence>
<feature type="domain" description="MYND-type" evidence="6">
    <location>
        <begin position="314"/>
        <end position="351"/>
    </location>
</feature>
<dbReference type="EMBL" id="JAOPGA020001201">
    <property type="protein sequence ID" value="KAL0486101.1"/>
    <property type="molecule type" value="Genomic_DNA"/>
</dbReference>
<dbReference type="PROSITE" id="PS01360">
    <property type="entry name" value="ZF_MYND_1"/>
    <property type="match status" value="1"/>
</dbReference>
<dbReference type="Pfam" id="PF07929">
    <property type="entry name" value="PRiA4_ORF3"/>
    <property type="match status" value="1"/>
</dbReference>
<reference evidence="7 8" key="1">
    <citation type="submission" date="2024-03" db="EMBL/GenBank/DDBJ databases">
        <title>The Acrasis kona genome and developmental transcriptomes reveal deep origins of eukaryotic multicellular pathways.</title>
        <authorList>
            <person name="Sheikh S."/>
            <person name="Fu C.-J."/>
            <person name="Brown M.W."/>
            <person name="Baldauf S.L."/>
        </authorList>
    </citation>
    <scope>NUCLEOTIDE SEQUENCE [LARGE SCALE GENOMIC DNA]</scope>
    <source>
        <strain evidence="7 8">ATCC MYA-3509</strain>
    </source>
</reference>
<feature type="compositionally biased region" description="Basic and acidic residues" evidence="5">
    <location>
        <begin position="1"/>
        <end position="12"/>
    </location>
</feature>
<accession>A0AAW2Z8G8</accession>
<evidence type="ECO:0000313" key="7">
    <source>
        <dbReference type="EMBL" id="KAL0486101.1"/>
    </source>
</evidence>
<comment type="caution">
    <text evidence="7">The sequence shown here is derived from an EMBL/GenBank/DDBJ whole genome shotgun (WGS) entry which is preliminary data.</text>
</comment>
<dbReference type="SUPFAM" id="SSF159941">
    <property type="entry name" value="MM3350-like"/>
    <property type="match status" value="1"/>
</dbReference>
<sequence length="356" mass="40724">MGKNDQPEHFYDSSDDELFEDGSGEEVQDRMQRIMMSQFDRSNDRGPSKEAKQILKNIESEKSESSNYANKSYKLMIYLKNIRPKVWRSVIVPGSITLRTLHDKVLAPAMGWCRNYHAYYFRLYPKSQRRDGKVGPAFGNTEAQSVDVFHVTTSGVELLDDKNIKLCQLVREVGQKLVYMYDLGDSFLHKIIVEEINTPTSTQIGVVELVDGEGRVPPEDCGGIYQFAEYLDAEKKGSGKKFIEFQKERQNCLNSSFAGKEFSINRQKIHVQHQLKTALSKQDDSNMVSFSFSTGVTTKPDLEGLNYMKRKKICAVCNKGGDLKACSLCHIVLYCSKEHQVEDWNKHKKECRRIVN</sequence>
<evidence type="ECO:0000256" key="4">
    <source>
        <dbReference type="PROSITE-ProRule" id="PRU00134"/>
    </source>
</evidence>
<dbReference type="PANTHER" id="PTHR41878">
    <property type="entry name" value="LEXA REPRESSOR-RELATED"/>
    <property type="match status" value="1"/>
</dbReference>
<dbReference type="Gene3D" id="6.10.140.2220">
    <property type="match status" value="1"/>
</dbReference>
<evidence type="ECO:0000313" key="8">
    <source>
        <dbReference type="Proteomes" id="UP001431209"/>
    </source>
</evidence>
<name>A0AAW2Z8G8_9EUKA</name>